<reference evidence="3" key="1">
    <citation type="submission" date="2022-08" db="EMBL/GenBank/DDBJ databases">
        <title>Novel sulfate-reducing endosymbionts in the free-living metamonad Anaeramoeba.</title>
        <authorList>
            <person name="Jerlstrom-Hultqvist J."/>
            <person name="Cepicka I."/>
            <person name="Gallot-Lavallee L."/>
            <person name="Salas-Leiva D."/>
            <person name="Curtis B.A."/>
            <person name="Zahonova K."/>
            <person name="Pipaliya S."/>
            <person name="Dacks J."/>
            <person name="Roger A.J."/>
        </authorList>
    </citation>
    <scope>NUCLEOTIDE SEQUENCE</scope>
    <source>
        <strain evidence="3">Schooner1</strain>
    </source>
</reference>
<evidence type="ECO:0000259" key="1">
    <source>
        <dbReference type="Pfam" id="PF13259"/>
    </source>
</evidence>
<proteinExistence type="predicted"/>
<comment type="caution">
    <text evidence="2">The sequence shown here is derived from an EMBL/GenBank/DDBJ whole genome shotgun (WGS) entry which is preliminary data.</text>
</comment>
<protein>
    <recommendedName>
        <fullName evidence="1">Gag1-like clamp domain-containing protein</fullName>
    </recommendedName>
</protein>
<dbReference type="InterPro" id="IPR025124">
    <property type="entry name" value="Gag1-like_clamp"/>
</dbReference>
<reference evidence="2" key="2">
    <citation type="submission" date="2022-08" db="EMBL/GenBank/DDBJ databases">
        <title>Novel sulphate-reducing endosymbionts in the free-living metamonad Anaeramoeba.</title>
        <authorList>
            <person name="Jerlstrom-Hultqvist J."/>
            <person name="Cepicka I."/>
            <person name="Gallot-Lavallee L."/>
            <person name="Salas-Leiva D."/>
            <person name="Curtis B.A."/>
            <person name="Zahonova K."/>
            <person name="Pipaliya S."/>
            <person name="Dacks J."/>
            <person name="Roger A.J."/>
        </authorList>
    </citation>
    <scope>NUCLEOTIDE SEQUENCE</scope>
    <source>
        <strain evidence="2">Busselton2</strain>
    </source>
</reference>
<sequence>MFNNTKTEKKEETKKKEFTNKGYLEFQKQRALWTQNDQVVQFSESESEPEIDASIVMPESPSKQKLQKPVKLRSIVHLLSDVWDAFSIFN</sequence>
<evidence type="ECO:0000313" key="2">
    <source>
        <dbReference type="EMBL" id="KAJ3434949.1"/>
    </source>
</evidence>
<dbReference type="Pfam" id="PF13259">
    <property type="entry name" value="clamp_Gag1-like"/>
    <property type="match status" value="1"/>
</dbReference>
<name>A0AAV7Z5L7_9EUKA</name>
<feature type="domain" description="Gag1-like clamp" evidence="1">
    <location>
        <begin position="5"/>
        <end position="49"/>
    </location>
</feature>
<evidence type="ECO:0000313" key="3">
    <source>
        <dbReference type="EMBL" id="KAJ6231415.1"/>
    </source>
</evidence>
<dbReference type="AlphaFoldDB" id="A0AAV7Z5L7"/>
<organism evidence="2 4">
    <name type="scientific">Anaeramoeba flamelloides</name>
    <dbReference type="NCBI Taxonomy" id="1746091"/>
    <lineage>
        <taxon>Eukaryota</taxon>
        <taxon>Metamonada</taxon>
        <taxon>Anaeramoebidae</taxon>
        <taxon>Anaeramoeba</taxon>
    </lineage>
</organism>
<keyword evidence="5" id="KW-1185">Reference proteome</keyword>
<gene>
    <name evidence="2" type="ORF">M0812_02076</name>
    <name evidence="3" type="ORF">M0813_05841</name>
</gene>
<dbReference type="EMBL" id="JANTQA010000042">
    <property type="protein sequence ID" value="KAJ3434949.1"/>
    <property type="molecule type" value="Genomic_DNA"/>
</dbReference>
<accession>A0AAV7Z5L7</accession>
<dbReference type="Proteomes" id="UP001150062">
    <property type="component" value="Unassembled WGS sequence"/>
</dbReference>
<dbReference type="Proteomes" id="UP001146793">
    <property type="component" value="Unassembled WGS sequence"/>
</dbReference>
<dbReference type="EMBL" id="JAOAOG010000300">
    <property type="protein sequence ID" value="KAJ6231415.1"/>
    <property type="molecule type" value="Genomic_DNA"/>
</dbReference>
<evidence type="ECO:0000313" key="5">
    <source>
        <dbReference type="Proteomes" id="UP001150062"/>
    </source>
</evidence>
<evidence type="ECO:0000313" key="4">
    <source>
        <dbReference type="Proteomes" id="UP001146793"/>
    </source>
</evidence>